<protein>
    <submittedName>
        <fullName evidence="1">Transposase</fullName>
    </submittedName>
</protein>
<sequence>MRTNLNWLWTGLLPVMLLAGCGSKEEEEEKEKKDEESVSTLGAVSALKEMASQAEEMGKKGPVETVDFRKLKELLPSDADGLARKEATGEKNGTAGFTVSTATGKYGNDDNSENIELAIIDGGGSAMMIGLAAWSMLEIDKETENGYEKTTKMGDNKAYEKYDNASKDGEIAVLVNKRFIVSAKGHGISMDKIKAALEDIDLDKLADVK</sequence>
<proteinExistence type="predicted"/>
<dbReference type="Proteomes" id="UP000515369">
    <property type="component" value="Chromosome"/>
</dbReference>
<gene>
    <name evidence="1" type="ORF">H3H32_16005</name>
</gene>
<dbReference type="EMBL" id="CP059732">
    <property type="protein sequence ID" value="QMW06275.1"/>
    <property type="molecule type" value="Genomic_DNA"/>
</dbReference>
<dbReference type="AlphaFoldDB" id="A0A7G5H583"/>
<dbReference type="RefSeq" id="WP_182463644.1">
    <property type="nucleotide sequence ID" value="NZ_CP059732.1"/>
</dbReference>
<accession>A0A7G5H583</accession>
<evidence type="ECO:0000313" key="2">
    <source>
        <dbReference type="Proteomes" id="UP000515369"/>
    </source>
</evidence>
<name>A0A7G5H583_9BACT</name>
<keyword evidence="2" id="KW-1185">Reference proteome</keyword>
<dbReference type="PROSITE" id="PS51257">
    <property type="entry name" value="PROKAR_LIPOPROTEIN"/>
    <property type="match status" value="1"/>
</dbReference>
<dbReference type="KEGG" id="sfol:H3H32_16005"/>
<organism evidence="1 2">
    <name type="scientific">Spirosoma foliorum</name>
    <dbReference type="NCBI Taxonomy" id="2710596"/>
    <lineage>
        <taxon>Bacteria</taxon>
        <taxon>Pseudomonadati</taxon>
        <taxon>Bacteroidota</taxon>
        <taxon>Cytophagia</taxon>
        <taxon>Cytophagales</taxon>
        <taxon>Cytophagaceae</taxon>
        <taxon>Spirosoma</taxon>
    </lineage>
</organism>
<evidence type="ECO:0000313" key="1">
    <source>
        <dbReference type="EMBL" id="QMW06275.1"/>
    </source>
</evidence>
<reference evidence="1 2" key="1">
    <citation type="submission" date="2020-07" db="EMBL/GenBank/DDBJ databases">
        <title>Spirosoma foliorum sp. nov., isolated from the leaves on the Nejang mountain Korea, Republic of.</title>
        <authorList>
            <person name="Ho H."/>
            <person name="Lee Y.-J."/>
            <person name="Nurcahyanto D.-A."/>
            <person name="Kim S.-G."/>
        </authorList>
    </citation>
    <scope>NUCLEOTIDE SEQUENCE [LARGE SCALE GENOMIC DNA]</scope>
    <source>
        <strain evidence="1 2">PL0136</strain>
    </source>
</reference>